<name>A0A150Q4K8_SORCE</name>
<gene>
    <name evidence="7" type="ORF">BE15_25335</name>
</gene>
<feature type="transmembrane region" description="Helical" evidence="6">
    <location>
        <begin position="47"/>
        <end position="68"/>
    </location>
</feature>
<evidence type="ECO:0000256" key="3">
    <source>
        <dbReference type="ARBA" id="ARBA00022692"/>
    </source>
</evidence>
<evidence type="ECO:0000313" key="8">
    <source>
        <dbReference type="Proteomes" id="UP000075260"/>
    </source>
</evidence>
<feature type="transmembrane region" description="Helical" evidence="6">
    <location>
        <begin position="125"/>
        <end position="145"/>
    </location>
</feature>
<feature type="transmembrane region" description="Helical" evidence="6">
    <location>
        <begin position="289"/>
        <end position="312"/>
    </location>
</feature>
<dbReference type="PANTHER" id="PTHR37693">
    <property type="entry name" value="PHOSPHATIDYLGLYCEROL LYSYLTRANSFERASE"/>
    <property type="match status" value="1"/>
</dbReference>
<feature type="transmembrane region" description="Helical" evidence="6">
    <location>
        <begin position="161"/>
        <end position="183"/>
    </location>
</feature>
<dbReference type="AlphaFoldDB" id="A0A150Q4K8"/>
<evidence type="ECO:0008006" key="9">
    <source>
        <dbReference type="Google" id="ProtNLM"/>
    </source>
</evidence>
<evidence type="ECO:0000256" key="2">
    <source>
        <dbReference type="ARBA" id="ARBA00022475"/>
    </source>
</evidence>
<feature type="non-terminal residue" evidence="7">
    <location>
        <position position="394"/>
    </location>
</feature>
<evidence type="ECO:0000256" key="5">
    <source>
        <dbReference type="ARBA" id="ARBA00023136"/>
    </source>
</evidence>
<proteinExistence type="predicted"/>
<dbReference type="Pfam" id="PF03706">
    <property type="entry name" value="LPG_synthase_TM"/>
    <property type="match status" value="1"/>
</dbReference>
<dbReference type="RefSeq" id="WP_061612530.1">
    <property type="nucleotide sequence ID" value="NZ_JEMA01001077.1"/>
</dbReference>
<keyword evidence="5 6" id="KW-0472">Membrane</keyword>
<evidence type="ECO:0000256" key="4">
    <source>
        <dbReference type="ARBA" id="ARBA00022989"/>
    </source>
</evidence>
<feature type="transmembrane region" description="Helical" evidence="6">
    <location>
        <begin position="254"/>
        <end position="277"/>
    </location>
</feature>
<dbReference type="NCBIfam" id="TIGR00374">
    <property type="entry name" value="flippase-like domain"/>
    <property type="match status" value="1"/>
</dbReference>
<sequence length="394" mass="42369">MNRATLIRGIQLIVTLTLASFAYVLYSEIHDKQASLAAGLAHVRPGWLLVGAALALQEGVFGGLRIWVLGRVLWPGLRFRTAITSEFVLMFCAGVTPGQAGAAPSQAAVLVHGGMRLVDMATASLLAASCTVLFFLLSAVAIFALRQGGMLVLQGGQQIEWLLLFTVVMFGAGLVALIAAAAYPPLLKAIVRALSVPLGRLLRAVLLVARRVPRLRARADAALAAPGSTTARLLRSVDEFHRGFRIYMRRGKRAYAAALLLTFGFFYSRFAVAYFILLGLGIPTSPSTFVSVGPPIFQVILVQTLLNFALYMTPTPGASGVAELGSNALMSPWVQGAFVVPYVVLWRVLALFLCMFVGGVYVFRYLGADVLEERVKQTEAEKRALEEAARAAEA</sequence>
<keyword evidence="2" id="KW-1003">Cell membrane</keyword>
<keyword evidence="4 6" id="KW-1133">Transmembrane helix</keyword>
<dbReference type="GO" id="GO:0005886">
    <property type="term" value="C:plasma membrane"/>
    <property type="evidence" value="ECO:0007669"/>
    <property type="project" value="UniProtKB-SubCell"/>
</dbReference>
<feature type="transmembrane region" description="Helical" evidence="6">
    <location>
        <begin position="349"/>
        <end position="367"/>
    </location>
</feature>
<dbReference type="OrthoDB" id="9810654at2"/>
<comment type="caution">
    <text evidence="7">The sequence shown here is derived from an EMBL/GenBank/DDBJ whole genome shotgun (WGS) entry which is preliminary data.</text>
</comment>
<accession>A0A150Q4K8</accession>
<feature type="transmembrane region" description="Helical" evidence="6">
    <location>
        <begin position="324"/>
        <end position="343"/>
    </location>
</feature>
<comment type="subcellular location">
    <subcellularLocation>
        <location evidence="1">Cell membrane</location>
        <topology evidence="1">Multi-pass membrane protein</topology>
    </subcellularLocation>
</comment>
<organism evidence="7 8">
    <name type="scientific">Sorangium cellulosum</name>
    <name type="common">Polyangium cellulosum</name>
    <dbReference type="NCBI Taxonomy" id="56"/>
    <lineage>
        <taxon>Bacteria</taxon>
        <taxon>Pseudomonadati</taxon>
        <taxon>Myxococcota</taxon>
        <taxon>Polyangia</taxon>
        <taxon>Polyangiales</taxon>
        <taxon>Polyangiaceae</taxon>
        <taxon>Sorangium</taxon>
    </lineage>
</organism>
<dbReference type="InterPro" id="IPR022791">
    <property type="entry name" value="L-PG_synthase/AglD"/>
</dbReference>
<evidence type="ECO:0000256" key="6">
    <source>
        <dbReference type="SAM" id="Phobius"/>
    </source>
</evidence>
<reference evidence="7 8" key="1">
    <citation type="submission" date="2014-02" db="EMBL/GenBank/DDBJ databases">
        <title>The small core and large imbalanced accessory genome model reveals a collaborative survival strategy of Sorangium cellulosum strains in nature.</title>
        <authorList>
            <person name="Han K."/>
            <person name="Peng R."/>
            <person name="Blom J."/>
            <person name="Li Y.-Z."/>
        </authorList>
    </citation>
    <scope>NUCLEOTIDE SEQUENCE [LARGE SCALE GENOMIC DNA]</scope>
    <source>
        <strain evidence="7 8">So0008-312</strain>
    </source>
</reference>
<evidence type="ECO:0000256" key="1">
    <source>
        <dbReference type="ARBA" id="ARBA00004651"/>
    </source>
</evidence>
<dbReference type="Proteomes" id="UP000075260">
    <property type="component" value="Unassembled WGS sequence"/>
</dbReference>
<dbReference type="PANTHER" id="PTHR37693:SF1">
    <property type="entry name" value="INTEGRAL MEMBRANE PROTEIN"/>
    <property type="match status" value="1"/>
</dbReference>
<keyword evidence="3 6" id="KW-0812">Transmembrane</keyword>
<dbReference type="EMBL" id="JEMA01001077">
    <property type="protein sequence ID" value="KYF62676.1"/>
    <property type="molecule type" value="Genomic_DNA"/>
</dbReference>
<protein>
    <recommendedName>
        <fullName evidence="9">Flippase-like domain-containing protein</fullName>
    </recommendedName>
</protein>
<feature type="transmembrane region" description="Helical" evidence="6">
    <location>
        <begin position="6"/>
        <end position="26"/>
    </location>
</feature>
<evidence type="ECO:0000313" key="7">
    <source>
        <dbReference type="EMBL" id="KYF62676.1"/>
    </source>
</evidence>